<sequence>MPKPVESQFVSPLCNGSFCGCYKSWCWAYVNGLSGKHRNGDPWCYTSKFGVAAFSNKDWKSCSKNGDCNIYQQCAQNLRGRLRYILKWFHVVIQ</sequence>
<name>A0A9X6NG48_HYPEX</name>
<dbReference type="PROSITE" id="PS51257">
    <property type="entry name" value="PROKAR_LIPOPROTEIN"/>
    <property type="match status" value="1"/>
</dbReference>
<evidence type="ECO:0000313" key="1">
    <source>
        <dbReference type="EMBL" id="OWA53290.1"/>
    </source>
</evidence>
<dbReference type="Proteomes" id="UP000192578">
    <property type="component" value="Unassembled WGS sequence"/>
</dbReference>
<accession>A0A9X6NG48</accession>
<protein>
    <submittedName>
        <fullName evidence="1">Uncharacterized protein</fullName>
    </submittedName>
</protein>
<proteinExistence type="predicted"/>
<dbReference type="AlphaFoldDB" id="A0A9X6NG48"/>
<organism evidence="1 2">
    <name type="scientific">Hypsibius exemplaris</name>
    <name type="common">Freshwater tardigrade</name>
    <dbReference type="NCBI Taxonomy" id="2072580"/>
    <lineage>
        <taxon>Eukaryota</taxon>
        <taxon>Metazoa</taxon>
        <taxon>Ecdysozoa</taxon>
        <taxon>Tardigrada</taxon>
        <taxon>Eutardigrada</taxon>
        <taxon>Parachela</taxon>
        <taxon>Hypsibioidea</taxon>
        <taxon>Hypsibiidae</taxon>
        <taxon>Hypsibius</taxon>
    </lineage>
</organism>
<dbReference type="OrthoDB" id="9975340at2759"/>
<comment type="caution">
    <text evidence="1">The sequence shown here is derived from an EMBL/GenBank/DDBJ whole genome shotgun (WGS) entry which is preliminary data.</text>
</comment>
<evidence type="ECO:0000313" key="2">
    <source>
        <dbReference type="Proteomes" id="UP000192578"/>
    </source>
</evidence>
<reference evidence="2" key="1">
    <citation type="submission" date="2017-01" db="EMBL/GenBank/DDBJ databases">
        <title>Comparative genomics of anhydrobiosis in the tardigrade Hypsibius dujardini.</title>
        <authorList>
            <person name="Yoshida Y."/>
            <person name="Koutsovoulos G."/>
            <person name="Laetsch D."/>
            <person name="Stevens L."/>
            <person name="Kumar S."/>
            <person name="Horikawa D."/>
            <person name="Ishino K."/>
            <person name="Komine S."/>
            <person name="Tomita M."/>
            <person name="Blaxter M."/>
            <person name="Arakawa K."/>
        </authorList>
    </citation>
    <scope>NUCLEOTIDE SEQUENCE [LARGE SCALE GENOMIC DNA]</scope>
    <source>
        <strain evidence="2">Z151</strain>
    </source>
</reference>
<keyword evidence="2" id="KW-1185">Reference proteome</keyword>
<dbReference type="EMBL" id="MTYJ01000312">
    <property type="protein sequence ID" value="OWA53290.1"/>
    <property type="molecule type" value="Genomic_DNA"/>
</dbReference>
<gene>
    <name evidence="1" type="ORF">BV898_17724</name>
</gene>